<accession>A0A6G9H7T9</accession>
<dbReference type="Proteomes" id="UP000501179">
    <property type="component" value="Chromosome"/>
</dbReference>
<keyword evidence="1" id="KW-0812">Transmembrane</keyword>
<protein>
    <submittedName>
        <fullName evidence="2">PQQ-binding-like beta-propeller repeat protein</fullName>
    </submittedName>
</protein>
<dbReference type="SUPFAM" id="SSF50969">
    <property type="entry name" value="YVTN repeat-like/Quinoprotein amine dehydrogenase"/>
    <property type="match status" value="1"/>
</dbReference>
<feature type="transmembrane region" description="Helical" evidence="1">
    <location>
        <begin position="392"/>
        <end position="415"/>
    </location>
</feature>
<dbReference type="InterPro" id="IPR015943">
    <property type="entry name" value="WD40/YVTN_repeat-like_dom_sf"/>
</dbReference>
<keyword evidence="3" id="KW-1185">Reference proteome</keyword>
<keyword evidence="1" id="KW-0472">Membrane</keyword>
<feature type="transmembrane region" description="Helical" evidence="1">
    <location>
        <begin position="277"/>
        <end position="298"/>
    </location>
</feature>
<dbReference type="RefSeq" id="WP_167034983.1">
    <property type="nucleotide sequence ID" value="NZ_CP050177.1"/>
</dbReference>
<organism evidence="2 3">
    <name type="scientific">Streptomyces liangshanensis</name>
    <dbReference type="NCBI Taxonomy" id="2717324"/>
    <lineage>
        <taxon>Bacteria</taxon>
        <taxon>Bacillati</taxon>
        <taxon>Actinomycetota</taxon>
        <taxon>Actinomycetes</taxon>
        <taxon>Kitasatosporales</taxon>
        <taxon>Streptomycetaceae</taxon>
        <taxon>Streptomyces</taxon>
    </lineage>
</organism>
<evidence type="ECO:0000256" key="1">
    <source>
        <dbReference type="SAM" id="Phobius"/>
    </source>
</evidence>
<feature type="transmembrane region" description="Helical" evidence="1">
    <location>
        <begin position="233"/>
        <end position="256"/>
    </location>
</feature>
<dbReference type="Gene3D" id="2.130.10.10">
    <property type="entry name" value="YVTN repeat-like/Quinoprotein amine dehydrogenase"/>
    <property type="match status" value="1"/>
</dbReference>
<evidence type="ECO:0000313" key="3">
    <source>
        <dbReference type="Proteomes" id="UP000501179"/>
    </source>
</evidence>
<proteinExistence type="predicted"/>
<evidence type="ECO:0000313" key="2">
    <source>
        <dbReference type="EMBL" id="QIQ06167.1"/>
    </source>
</evidence>
<dbReference type="EMBL" id="CP050177">
    <property type="protein sequence ID" value="QIQ06167.1"/>
    <property type="molecule type" value="Genomic_DNA"/>
</dbReference>
<gene>
    <name evidence="2" type="ORF">HA039_31085</name>
</gene>
<keyword evidence="1" id="KW-1133">Transmembrane helix</keyword>
<name>A0A6G9H7T9_9ACTN</name>
<dbReference type="AlphaFoldDB" id="A0A6G9H7T9"/>
<reference evidence="2 3" key="1">
    <citation type="submission" date="2020-03" db="EMBL/GenBank/DDBJ databases">
        <title>A novel species.</title>
        <authorList>
            <person name="Gao J."/>
        </authorList>
    </citation>
    <scope>NUCLEOTIDE SEQUENCE [LARGE SCALE GENOMIC DNA]</scope>
    <source>
        <strain evidence="2 3">QMT-12</strain>
    </source>
</reference>
<sequence length="984" mass="106029">MERYRTRRAGWRALTLLVLLLAAAAVFWHREWAPPPVRTVVPPYTTPAVAGRLLTHSDLPARQGEVWLNTQNGPPETALFTGTGRLRADVRELTVVGAWQRTWESADGLTSVAVRGFEMRRSAGARTQGDTSCSPSKPFAAPGADRAGFFGDPGPDYASGCAVFVRGRTAVAVFASTSRAAGAVPAPAKAVPATEQLITELVRAQRPRITPLPDLPARQWRESTTRTALNAEAMSVALGLPLAVGVLILVLDPASWRRPRSLFSRSRADGVFRVDRLVRLRLARTTAAVAVRFCVYAWTLRLTERLSLGVWATVAVALSAVACVLMVEWLLRGRHPDRWRPAVFRGWGRLLALLGLAATAAVAVVGLLMLVLGSDLQAMGVSPASSDYVATGLGTVVRAAGVALLLLALLPFTVMRRLGMRALRRQAEQDPRPPTLMLRSFADDRRVLRARRLDRASVVERLCMRRFERFEEVAASALAVHGPVETLGQVGEKLPPPLGAARRNFSMDEWKDGVRDLIARSRLICVTVGRSESLLWEIEEIRQAGALGRTLFVLPPTGRREQRLRLAVLARALRVDWSVLDRSRPGTEVLAVTLPFGSPVVIVGQAPNDVAYETAVEIAALAVTGPERAHGADLRHTVDAYVSSARDPAPAGRPATRPGRTAPRVEIHRPGRAPEYRLWWRRPWLVIWLAGGLVTATVTTVFGDAFENSETVRYGAAVTSVVQDQASDATYAVVGGRALVRLNFDRPGEPGEGALVTFDDYVDDLVVRDAAAYYVSTVSGQVGRVDLRTGHTVWKRSAGGGPRTLALVGDSVVVPSPAAGRVDSLSAGEGRLLARRTLAGTPYGITAHGGHIFVGLAAGHQVVELSADGLRTLARLDAPRNPLQLTTSGGQVWARSGVDHVLEVVGPGADAPAGHRLLLSDQSPRLSGNGRWLAVQGMERVTVIKPDGTPRRLPLPDTSFLSLVVERNGAVIVGFATGQVTRYP</sequence>
<feature type="transmembrane region" description="Helical" evidence="1">
    <location>
        <begin position="310"/>
        <end position="331"/>
    </location>
</feature>
<dbReference type="InterPro" id="IPR011044">
    <property type="entry name" value="Quino_amine_DH_bsu"/>
</dbReference>
<feature type="transmembrane region" description="Helical" evidence="1">
    <location>
        <begin position="351"/>
        <end position="372"/>
    </location>
</feature>
<feature type="transmembrane region" description="Helical" evidence="1">
    <location>
        <begin position="684"/>
        <end position="703"/>
    </location>
</feature>
<dbReference type="KEGG" id="slia:HA039_31085"/>